<proteinExistence type="predicted"/>
<evidence type="ECO:0000313" key="1">
    <source>
        <dbReference type="EMBL" id="KAF2832393.1"/>
    </source>
</evidence>
<organism evidence="1 2">
    <name type="scientific">Ophiobolus disseminans</name>
    <dbReference type="NCBI Taxonomy" id="1469910"/>
    <lineage>
        <taxon>Eukaryota</taxon>
        <taxon>Fungi</taxon>
        <taxon>Dikarya</taxon>
        <taxon>Ascomycota</taxon>
        <taxon>Pezizomycotina</taxon>
        <taxon>Dothideomycetes</taxon>
        <taxon>Pleosporomycetidae</taxon>
        <taxon>Pleosporales</taxon>
        <taxon>Pleosporineae</taxon>
        <taxon>Phaeosphaeriaceae</taxon>
        <taxon>Ophiobolus</taxon>
    </lineage>
</organism>
<accession>A0A6A7AGX4</accession>
<sequence>MTSTATSPSANPRADLPTLQAQLATSKAKTQPLLNNLQARVDALEGHATVQDKKNKEDLKQLEENHADLISKTMERINKLEETVDELKKRLSPGDNFGMKALD</sequence>
<dbReference type="AlphaFoldDB" id="A0A6A7AGX4"/>
<protein>
    <submittedName>
        <fullName evidence="1">Uncharacterized protein</fullName>
    </submittedName>
</protein>
<name>A0A6A7AGX4_9PLEO</name>
<reference evidence="1" key="1">
    <citation type="journal article" date="2020" name="Stud. Mycol.">
        <title>101 Dothideomycetes genomes: a test case for predicting lifestyles and emergence of pathogens.</title>
        <authorList>
            <person name="Haridas S."/>
            <person name="Albert R."/>
            <person name="Binder M."/>
            <person name="Bloem J."/>
            <person name="Labutti K."/>
            <person name="Salamov A."/>
            <person name="Andreopoulos B."/>
            <person name="Baker S."/>
            <person name="Barry K."/>
            <person name="Bills G."/>
            <person name="Bluhm B."/>
            <person name="Cannon C."/>
            <person name="Castanera R."/>
            <person name="Culley D."/>
            <person name="Daum C."/>
            <person name="Ezra D."/>
            <person name="Gonzalez J."/>
            <person name="Henrissat B."/>
            <person name="Kuo A."/>
            <person name="Liang C."/>
            <person name="Lipzen A."/>
            <person name="Lutzoni F."/>
            <person name="Magnuson J."/>
            <person name="Mondo S."/>
            <person name="Nolan M."/>
            <person name="Ohm R."/>
            <person name="Pangilinan J."/>
            <person name="Park H.-J."/>
            <person name="Ramirez L."/>
            <person name="Alfaro M."/>
            <person name="Sun H."/>
            <person name="Tritt A."/>
            <person name="Yoshinaga Y."/>
            <person name="Zwiers L.-H."/>
            <person name="Turgeon B."/>
            <person name="Goodwin S."/>
            <person name="Spatafora J."/>
            <person name="Crous P."/>
            <person name="Grigoriev I."/>
        </authorList>
    </citation>
    <scope>NUCLEOTIDE SEQUENCE</scope>
    <source>
        <strain evidence="1">CBS 113818</strain>
    </source>
</reference>
<dbReference type="Proteomes" id="UP000799424">
    <property type="component" value="Unassembled WGS sequence"/>
</dbReference>
<evidence type="ECO:0000313" key="2">
    <source>
        <dbReference type="Proteomes" id="UP000799424"/>
    </source>
</evidence>
<dbReference type="EMBL" id="MU006217">
    <property type="protein sequence ID" value="KAF2832393.1"/>
    <property type="molecule type" value="Genomic_DNA"/>
</dbReference>
<keyword evidence="2" id="KW-1185">Reference proteome</keyword>
<gene>
    <name evidence="1" type="ORF">CC86DRAFT_401160</name>
</gene>